<evidence type="ECO:0000313" key="3">
    <source>
        <dbReference type="Proteomes" id="UP001500689"/>
    </source>
</evidence>
<dbReference type="Pfam" id="PF18075">
    <property type="entry name" value="FtsX_ECD"/>
    <property type="match status" value="1"/>
</dbReference>
<gene>
    <name evidence="2" type="ORF">GCM10022222_13340</name>
</gene>
<dbReference type="EMBL" id="BAAAZN010000002">
    <property type="protein sequence ID" value="GAA3531582.1"/>
    <property type="molecule type" value="Genomic_DNA"/>
</dbReference>
<sequence>MGARLWRWLAPVLVLALGAGAGAAFLVANAIGPAELPVDRTPVPLAQHRPCAAVQLFLDDDETMRRTAQALAGDPQARRVFVQTKAESYARFRELYQDDPELMAQVRPEDIPGSVTVIPMPHTDLQGYAADLRKRHPEADVQVLDGTAFRQQVRPGEPGPVCPRAGEF</sequence>
<dbReference type="RefSeq" id="WP_344856374.1">
    <property type="nucleotide sequence ID" value="NZ_BAAAZN010000002.1"/>
</dbReference>
<comment type="caution">
    <text evidence="2">The sequence shown here is derived from an EMBL/GenBank/DDBJ whole genome shotgun (WGS) entry which is preliminary data.</text>
</comment>
<organism evidence="2 3">
    <name type="scientific">Amycolatopsis ultiminotia</name>
    <dbReference type="NCBI Taxonomy" id="543629"/>
    <lineage>
        <taxon>Bacteria</taxon>
        <taxon>Bacillati</taxon>
        <taxon>Actinomycetota</taxon>
        <taxon>Actinomycetes</taxon>
        <taxon>Pseudonocardiales</taxon>
        <taxon>Pseudonocardiaceae</taxon>
        <taxon>Amycolatopsis</taxon>
    </lineage>
</organism>
<dbReference type="Proteomes" id="UP001500689">
    <property type="component" value="Unassembled WGS sequence"/>
</dbReference>
<evidence type="ECO:0000259" key="1">
    <source>
        <dbReference type="Pfam" id="PF18075"/>
    </source>
</evidence>
<dbReference type="Gene3D" id="3.30.70.3040">
    <property type="match status" value="1"/>
</dbReference>
<accession>A0ABP6VAG7</accession>
<keyword evidence="3" id="KW-1185">Reference proteome</keyword>
<reference evidence="3" key="1">
    <citation type="journal article" date="2019" name="Int. J. Syst. Evol. Microbiol.">
        <title>The Global Catalogue of Microorganisms (GCM) 10K type strain sequencing project: providing services to taxonomists for standard genome sequencing and annotation.</title>
        <authorList>
            <consortium name="The Broad Institute Genomics Platform"/>
            <consortium name="The Broad Institute Genome Sequencing Center for Infectious Disease"/>
            <person name="Wu L."/>
            <person name="Ma J."/>
        </authorList>
    </citation>
    <scope>NUCLEOTIDE SEQUENCE [LARGE SCALE GENOMIC DNA]</scope>
    <source>
        <strain evidence="3">JCM 16898</strain>
    </source>
</reference>
<proteinExistence type="predicted"/>
<name>A0ABP6VAG7_9PSEU</name>
<dbReference type="InterPro" id="IPR040690">
    <property type="entry name" value="FtsX_ECD"/>
</dbReference>
<protein>
    <recommendedName>
        <fullName evidence="1">FtsX extracellular domain-containing protein</fullName>
    </recommendedName>
</protein>
<feature type="domain" description="FtsX extracellular" evidence="1">
    <location>
        <begin position="54"/>
        <end position="134"/>
    </location>
</feature>
<evidence type="ECO:0000313" key="2">
    <source>
        <dbReference type="EMBL" id="GAA3531582.1"/>
    </source>
</evidence>